<feature type="domain" description="Rieske" evidence="5">
    <location>
        <begin position="66"/>
        <end position="170"/>
    </location>
</feature>
<evidence type="ECO:0000256" key="1">
    <source>
        <dbReference type="ARBA" id="ARBA00022714"/>
    </source>
</evidence>
<dbReference type="SUPFAM" id="SSF50022">
    <property type="entry name" value="ISP domain"/>
    <property type="match status" value="1"/>
</dbReference>
<dbReference type="RefSeq" id="WP_125015463.1">
    <property type="nucleotide sequence ID" value="NZ_QWEZ01000001.1"/>
</dbReference>
<dbReference type="GO" id="GO:0046872">
    <property type="term" value="F:metal ion binding"/>
    <property type="evidence" value="ECO:0007669"/>
    <property type="project" value="UniProtKB-KW"/>
</dbReference>
<comment type="caution">
    <text evidence="6">The sequence shown here is derived from an EMBL/GenBank/DDBJ whole genome shotgun (WGS) entry which is preliminary data.</text>
</comment>
<dbReference type="GO" id="GO:0051537">
    <property type="term" value="F:2 iron, 2 sulfur cluster binding"/>
    <property type="evidence" value="ECO:0007669"/>
    <property type="project" value="UniProtKB-KW"/>
</dbReference>
<dbReference type="Pfam" id="PF00355">
    <property type="entry name" value="Rieske"/>
    <property type="match status" value="1"/>
</dbReference>
<dbReference type="InterPro" id="IPR017941">
    <property type="entry name" value="Rieske_2Fe-2S"/>
</dbReference>
<dbReference type="InterPro" id="IPR036922">
    <property type="entry name" value="Rieske_2Fe-2S_sf"/>
</dbReference>
<dbReference type="InterPro" id="IPR006311">
    <property type="entry name" value="TAT_signal"/>
</dbReference>
<keyword evidence="2" id="KW-0479">Metal-binding</keyword>
<evidence type="ECO:0000313" key="7">
    <source>
        <dbReference type="Proteomes" id="UP000280792"/>
    </source>
</evidence>
<proteinExistence type="predicted"/>
<dbReference type="Gene3D" id="2.102.10.10">
    <property type="entry name" value="Rieske [2Fe-2S] iron-sulphur domain"/>
    <property type="match status" value="1"/>
</dbReference>
<dbReference type="PROSITE" id="PS51296">
    <property type="entry name" value="RIESKE"/>
    <property type="match status" value="1"/>
</dbReference>
<dbReference type="InterPro" id="IPR014067">
    <property type="entry name" value="AioB/IdrB_ssu"/>
</dbReference>
<keyword evidence="4" id="KW-0411">Iron-sulfur</keyword>
<sequence length="187" mass="19864">MSKENSKSGAGACLLSRRNFLLGSTVAATTISVTLFPGSSQASPMKAHVVGYPRKKIATLKELKANQPIAFSYPEEGILNNCILVQLGGVEAGGGIGPQRDIVAFSSSCTHQGGPLESAYKAVGEHRVLGQCPFHLSTFDLRRHGIVISGQAYQSLPQVLLEVEGPDIFAVGMMGLLFGHDRNLREA</sequence>
<evidence type="ECO:0000256" key="4">
    <source>
        <dbReference type="ARBA" id="ARBA00023014"/>
    </source>
</evidence>
<dbReference type="GO" id="GO:0050611">
    <property type="term" value="F:arsenate reductase (azurin) activity"/>
    <property type="evidence" value="ECO:0007669"/>
    <property type="project" value="UniProtKB-EC"/>
</dbReference>
<reference evidence="6 7" key="1">
    <citation type="submission" date="2018-08" db="EMBL/GenBank/DDBJ databases">
        <authorList>
            <person name="Khan S.A."/>
        </authorList>
    </citation>
    <scope>NUCLEOTIDE SEQUENCE [LARGE SCALE GENOMIC DNA]</scope>
    <source>
        <strain evidence="6 7">GTF-13</strain>
    </source>
</reference>
<dbReference type="AlphaFoldDB" id="A0A3P3VQG8"/>
<dbReference type="EC" id="1.20.9.1" evidence="6"/>
<evidence type="ECO:0000313" key="6">
    <source>
        <dbReference type="EMBL" id="RRJ85032.1"/>
    </source>
</evidence>
<protein>
    <submittedName>
        <fullName evidence="6">Arsenate reductase (Azurin) small subunit</fullName>
        <ecNumber evidence="6">1.20.9.1</ecNumber>
    </submittedName>
</protein>
<evidence type="ECO:0000259" key="5">
    <source>
        <dbReference type="PROSITE" id="PS51296"/>
    </source>
</evidence>
<dbReference type="NCBIfam" id="TIGR02694">
    <property type="entry name" value="arsenite_ox_S"/>
    <property type="match status" value="1"/>
</dbReference>
<accession>A0A3P3VQG8</accession>
<keyword evidence="1" id="KW-0001">2Fe-2S</keyword>
<reference evidence="6 7" key="2">
    <citation type="submission" date="2018-12" db="EMBL/GenBank/DDBJ databases">
        <title>Simiduia agarivorans gen. nov., sp. nov., a marine, agarolytic bacterium isolated from shallow coastal water from Keelung, Taiwan.</title>
        <authorList>
            <person name="Shieh W.Y."/>
        </authorList>
    </citation>
    <scope>NUCLEOTIDE SEQUENCE [LARGE SCALE GENOMIC DNA]</scope>
    <source>
        <strain evidence="6 7">GTF-13</strain>
    </source>
</reference>
<evidence type="ECO:0000256" key="2">
    <source>
        <dbReference type="ARBA" id="ARBA00022723"/>
    </source>
</evidence>
<name>A0A3P3VQG8_9GAMM</name>
<dbReference type="EMBL" id="QWEZ01000001">
    <property type="protein sequence ID" value="RRJ85032.1"/>
    <property type="molecule type" value="Genomic_DNA"/>
</dbReference>
<dbReference type="PROSITE" id="PS51318">
    <property type="entry name" value="TAT"/>
    <property type="match status" value="1"/>
</dbReference>
<evidence type="ECO:0000256" key="3">
    <source>
        <dbReference type="ARBA" id="ARBA00023004"/>
    </source>
</evidence>
<organism evidence="6 7">
    <name type="scientific">Aestuariirhabdus litorea</name>
    <dbReference type="NCBI Taxonomy" id="2528527"/>
    <lineage>
        <taxon>Bacteria</taxon>
        <taxon>Pseudomonadati</taxon>
        <taxon>Pseudomonadota</taxon>
        <taxon>Gammaproteobacteria</taxon>
        <taxon>Oceanospirillales</taxon>
        <taxon>Aestuariirhabdaceae</taxon>
        <taxon>Aestuariirhabdus</taxon>
    </lineage>
</organism>
<gene>
    <name evidence="6" type="ORF">D0544_08130</name>
</gene>
<keyword evidence="6" id="KW-0560">Oxidoreductase</keyword>
<keyword evidence="7" id="KW-1185">Reference proteome</keyword>
<dbReference type="Proteomes" id="UP000280792">
    <property type="component" value="Unassembled WGS sequence"/>
</dbReference>
<keyword evidence="3" id="KW-0408">Iron</keyword>